<organism evidence="9 10">
    <name type="scientific">Fragilariopsis cylindrus CCMP1102</name>
    <dbReference type="NCBI Taxonomy" id="635003"/>
    <lineage>
        <taxon>Eukaryota</taxon>
        <taxon>Sar</taxon>
        <taxon>Stramenopiles</taxon>
        <taxon>Ochrophyta</taxon>
        <taxon>Bacillariophyta</taxon>
        <taxon>Bacillariophyceae</taxon>
        <taxon>Bacillariophycidae</taxon>
        <taxon>Bacillariales</taxon>
        <taxon>Bacillariaceae</taxon>
        <taxon>Fragilariopsis</taxon>
    </lineage>
</organism>
<evidence type="ECO:0000256" key="2">
    <source>
        <dbReference type="ARBA" id="ARBA00022475"/>
    </source>
</evidence>
<name>A0A1E7F3D5_9STRA</name>
<reference evidence="9 10" key="1">
    <citation type="submission" date="2016-09" db="EMBL/GenBank/DDBJ databases">
        <title>Extensive genetic diversity and differential bi-allelic expression allows diatom success in the polar Southern Ocean.</title>
        <authorList>
            <consortium name="DOE Joint Genome Institute"/>
            <person name="Mock T."/>
            <person name="Otillar R.P."/>
            <person name="Strauss J."/>
            <person name="Dupont C."/>
            <person name="Frickenhaus S."/>
            <person name="Maumus F."/>
            <person name="Mcmullan M."/>
            <person name="Sanges R."/>
            <person name="Schmutz J."/>
            <person name="Toseland A."/>
            <person name="Valas R."/>
            <person name="Veluchamy A."/>
            <person name="Ward B.J."/>
            <person name="Allen A."/>
            <person name="Barry K."/>
            <person name="Falciatore A."/>
            <person name="Ferrante M."/>
            <person name="Fortunato A.E."/>
            <person name="Gloeckner G."/>
            <person name="Gruber A."/>
            <person name="Hipkin R."/>
            <person name="Janech M."/>
            <person name="Kroth P."/>
            <person name="Leese F."/>
            <person name="Lindquist E."/>
            <person name="Lyon B.R."/>
            <person name="Martin J."/>
            <person name="Mayer C."/>
            <person name="Parker M."/>
            <person name="Quesneville H."/>
            <person name="Raymond J."/>
            <person name="Uhlig C."/>
            <person name="Valentin K.U."/>
            <person name="Worden A.Z."/>
            <person name="Armbrust E.V."/>
            <person name="Bowler C."/>
            <person name="Green B."/>
            <person name="Moulton V."/>
            <person name="Van Oosterhout C."/>
            <person name="Grigoriev I."/>
        </authorList>
    </citation>
    <scope>NUCLEOTIDE SEQUENCE [LARGE SCALE GENOMIC DNA]</scope>
    <source>
        <strain evidence="9 10">CCMP1102</strain>
    </source>
</reference>
<dbReference type="InterPro" id="IPR011701">
    <property type="entry name" value="MFS"/>
</dbReference>
<dbReference type="PANTHER" id="PTHR43124:SF3">
    <property type="entry name" value="CHLORAMPHENICOL EFFLUX PUMP RV0191"/>
    <property type="match status" value="1"/>
</dbReference>
<keyword evidence="5 7" id="KW-0472">Membrane</keyword>
<feature type="transmembrane region" description="Helical" evidence="7">
    <location>
        <begin position="244"/>
        <end position="262"/>
    </location>
</feature>
<feature type="transmembrane region" description="Helical" evidence="7">
    <location>
        <begin position="32"/>
        <end position="52"/>
    </location>
</feature>
<dbReference type="GO" id="GO:0022857">
    <property type="term" value="F:transmembrane transporter activity"/>
    <property type="evidence" value="ECO:0007669"/>
    <property type="project" value="InterPro"/>
</dbReference>
<dbReference type="GO" id="GO:0005886">
    <property type="term" value="C:plasma membrane"/>
    <property type="evidence" value="ECO:0007669"/>
    <property type="project" value="UniProtKB-SubCell"/>
</dbReference>
<evidence type="ECO:0000259" key="8">
    <source>
        <dbReference type="PROSITE" id="PS50850"/>
    </source>
</evidence>
<dbReference type="KEGG" id="fcy:FRACYDRAFT_191045"/>
<evidence type="ECO:0000256" key="1">
    <source>
        <dbReference type="ARBA" id="ARBA00004651"/>
    </source>
</evidence>
<gene>
    <name evidence="9" type="ORF">FRACYDRAFT_191045</name>
</gene>
<keyword evidence="2" id="KW-1003">Cell membrane</keyword>
<feature type="transmembrane region" description="Helical" evidence="7">
    <location>
        <begin position="149"/>
        <end position="167"/>
    </location>
</feature>
<feature type="transmembrane region" description="Helical" evidence="7">
    <location>
        <begin position="118"/>
        <end position="143"/>
    </location>
</feature>
<accession>A0A1E7F3D5</accession>
<feature type="transmembrane region" description="Helical" evidence="7">
    <location>
        <begin position="300"/>
        <end position="320"/>
    </location>
</feature>
<feature type="transmembrane region" description="Helical" evidence="7">
    <location>
        <begin position="59"/>
        <end position="78"/>
    </location>
</feature>
<dbReference type="PROSITE" id="PS50850">
    <property type="entry name" value="MFS"/>
    <property type="match status" value="1"/>
</dbReference>
<sequence>MVMIGLSVGVTTPAFPFVIQNLGLSVQEYGLVVSAFALTKLFGNIPFAVLVEQHGRKPYLVYSMIAIATGVGCIGLSTGFNDLFACRLITGLGVAGLSCAATMTVTDISTPLNRASSYAPITAGFAAGTAMGPALGGILIDYIGVNPTFYLVGGSFLLLGGINSILLDETMSKPWGSNGSKYKFPWHHQQQQLDSGSTTSSSSSINDEDDDNNSSIKQAFHDALGQWKPLLSIPTIRNVCIMNGFYWVALAGAQMTLLPLILTDPSGLAFTATQVGQVYMGMSLVQVLGNPIFARVVDKVGTVPGIVGGCSLISVSMYTLPLCDPNQIEQMAVVLGCWATGSSLLSSSPIAHISNHIDDSKRAQAIALLRTSGDVGFLIGASTMGLLSDWAGGLDVAMQSSSAILATATSWYLVRNVLTSRISN</sequence>
<feature type="compositionally biased region" description="Low complexity" evidence="6">
    <location>
        <begin position="194"/>
        <end position="205"/>
    </location>
</feature>
<dbReference type="Gene3D" id="1.20.1250.20">
    <property type="entry name" value="MFS general substrate transporter like domains"/>
    <property type="match status" value="1"/>
</dbReference>
<evidence type="ECO:0000256" key="7">
    <source>
        <dbReference type="SAM" id="Phobius"/>
    </source>
</evidence>
<dbReference type="InParanoid" id="A0A1E7F3D5"/>
<dbReference type="SUPFAM" id="SSF103473">
    <property type="entry name" value="MFS general substrate transporter"/>
    <property type="match status" value="1"/>
</dbReference>
<feature type="transmembrane region" description="Helical" evidence="7">
    <location>
        <begin position="84"/>
        <end position="106"/>
    </location>
</feature>
<dbReference type="Pfam" id="PF07690">
    <property type="entry name" value="MFS_1"/>
    <property type="match status" value="1"/>
</dbReference>
<protein>
    <submittedName>
        <fullName evidence="9">MFS general substrate transporter</fullName>
    </submittedName>
</protein>
<evidence type="ECO:0000313" key="9">
    <source>
        <dbReference type="EMBL" id="OEU12515.1"/>
    </source>
</evidence>
<dbReference type="OrthoDB" id="419616at2759"/>
<feature type="region of interest" description="Disordered" evidence="6">
    <location>
        <begin position="193"/>
        <end position="212"/>
    </location>
</feature>
<keyword evidence="3 7" id="KW-0812">Transmembrane</keyword>
<evidence type="ECO:0000256" key="4">
    <source>
        <dbReference type="ARBA" id="ARBA00022989"/>
    </source>
</evidence>
<evidence type="ECO:0000256" key="6">
    <source>
        <dbReference type="SAM" id="MobiDB-lite"/>
    </source>
</evidence>
<keyword evidence="4 7" id="KW-1133">Transmembrane helix</keyword>
<dbReference type="InterPro" id="IPR036259">
    <property type="entry name" value="MFS_trans_sf"/>
</dbReference>
<dbReference type="AlphaFoldDB" id="A0A1E7F3D5"/>
<evidence type="ECO:0000256" key="5">
    <source>
        <dbReference type="ARBA" id="ARBA00023136"/>
    </source>
</evidence>
<dbReference type="EMBL" id="KV784364">
    <property type="protein sequence ID" value="OEU12515.1"/>
    <property type="molecule type" value="Genomic_DNA"/>
</dbReference>
<dbReference type="InterPro" id="IPR020846">
    <property type="entry name" value="MFS_dom"/>
</dbReference>
<keyword evidence="10" id="KW-1185">Reference proteome</keyword>
<dbReference type="PANTHER" id="PTHR43124">
    <property type="entry name" value="PURINE EFFLUX PUMP PBUE"/>
    <property type="match status" value="1"/>
</dbReference>
<proteinExistence type="predicted"/>
<comment type="subcellular location">
    <subcellularLocation>
        <location evidence="1">Cell membrane</location>
        <topology evidence="1">Multi-pass membrane protein</topology>
    </subcellularLocation>
</comment>
<feature type="domain" description="Major facilitator superfamily (MFS) profile" evidence="8">
    <location>
        <begin position="1"/>
        <end position="418"/>
    </location>
</feature>
<evidence type="ECO:0000313" key="10">
    <source>
        <dbReference type="Proteomes" id="UP000095751"/>
    </source>
</evidence>
<dbReference type="Proteomes" id="UP000095751">
    <property type="component" value="Unassembled WGS sequence"/>
</dbReference>
<evidence type="ECO:0000256" key="3">
    <source>
        <dbReference type="ARBA" id="ARBA00022692"/>
    </source>
</evidence>
<dbReference type="InterPro" id="IPR050189">
    <property type="entry name" value="MFS_Efflux_Transporters"/>
</dbReference>